<dbReference type="SUPFAM" id="SSF49899">
    <property type="entry name" value="Concanavalin A-like lectins/glucanases"/>
    <property type="match status" value="1"/>
</dbReference>
<dbReference type="Gene3D" id="2.60.120.200">
    <property type="match status" value="1"/>
</dbReference>
<dbReference type="Proteomes" id="UP000095713">
    <property type="component" value="Unassembled WGS sequence"/>
</dbReference>
<dbReference type="InterPro" id="IPR035992">
    <property type="entry name" value="Ricin_B-like_lectins"/>
</dbReference>
<dbReference type="GO" id="GO:0005975">
    <property type="term" value="P:carbohydrate metabolic process"/>
    <property type="evidence" value="ECO:0007669"/>
    <property type="project" value="InterPro"/>
</dbReference>
<comment type="similarity">
    <text evidence="1">Belongs to the glycosyl hydrolase 16 family.</text>
</comment>
<dbReference type="Pfam" id="PF18962">
    <property type="entry name" value="Por_Secre_tail"/>
    <property type="match status" value="1"/>
</dbReference>
<feature type="signal peptide" evidence="4">
    <location>
        <begin position="1"/>
        <end position="18"/>
    </location>
</feature>
<dbReference type="Pfam" id="PF00722">
    <property type="entry name" value="Glyco_hydro_16"/>
    <property type="match status" value="1"/>
</dbReference>
<dbReference type="InterPro" id="IPR000757">
    <property type="entry name" value="Beta-glucanase-like"/>
</dbReference>
<dbReference type="InterPro" id="IPR013320">
    <property type="entry name" value="ConA-like_dom_sf"/>
</dbReference>
<accession>A0A1E5T885</accession>
<reference evidence="6 7" key="1">
    <citation type="submission" date="2016-05" db="EMBL/GenBank/DDBJ databases">
        <title>Draft Genome Sequence of Algibacter sp. Strain SK-16 Isolated from the Surface Water of Aburatsubo Inlet.</title>
        <authorList>
            <person name="Wong S.-K."/>
            <person name="Yoshizawa S."/>
            <person name="Nakajima Y."/>
            <person name="Ogura Y."/>
            <person name="Tetsuya H."/>
            <person name="Hamasaki K."/>
        </authorList>
    </citation>
    <scope>NUCLEOTIDE SEQUENCE [LARGE SCALE GENOMIC DNA]</scope>
    <source>
        <strain evidence="6 7">SK-16</strain>
    </source>
</reference>
<dbReference type="STRING" id="1849968.A8C32_17315"/>
<dbReference type="InterPro" id="IPR026444">
    <property type="entry name" value="Secre_tail"/>
</dbReference>
<keyword evidence="2 4" id="KW-0732">Signal</keyword>
<evidence type="ECO:0000256" key="4">
    <source>
        <dbReference type="SAM" id="SignalP"/>
    </source>
</evidence>
<dbReference type="SUPFAM" id="SSF49785">
    <property type="entry name" value="Galactose-binding domain-like"/>
    <property type="match status" value="1"/>
</dbReference>
<dbReference type="InterPro" id="IPR003305">
    <property type="entry name" value="CenC_carb-bd"/>
</dbReference>
<proteinExistence type="inferred from homology"/>
<organism evidence="6 7">
    <name type="scientific">Flavivirga aquatica</name>
    <dbReference type="NCBI Taxonomy" id="1849968"/>
    <lineage>
        <taxon>Bacteria</taxon>
        <taxon>Pseudomonadati</taxon>
        <taxon>Bacteroidota</taxon>
        <taxon>Flavobacteriia</taxon>
        <taxon>Flavobacteriales</taxon>
        <taxon>Flavobacteriaceae</taxon>
        <taxon>Flavivirga</taxon>
    </lineage>
</organism>
<gene>
    <name evidence="6" type="ORF">A8C32_17315</name>
</gene>
<sequence length="691" mass="78396">MIYLLVILFSLISNKSLSQTKLPFSDPDNQGGWIINNTISDEFNGNSLDTNKWNIQGQGGVFQNNFVGRAPSQFSPANVQVENNQLIIYSKWQPDYNFSNKLHLGRNKYEKVTTGAIISKQEFLNGYMEIKCKAADGPVSSSFWCIGRQGEIDVFEHFGQHPKAPKVDRTYHTSFYNWQTPGAPNYGKRVWDNKHLLPYRVADETHVYGLEWNSEYIKLYVDGRLIHCITKAEVNRNRPNTWVPNAPCKVWVDSETFPFFVSSSQLSASDFPGNGRKFIVDYVRVWSKNNANDGCETRTNLTRNNLITNSGFEDGTTSWVKSGNAKIITNNSTSYSGSKFISVSAGSNGTIEQQVTVKPNTTYVLSAYVKSPGTNDTNIYHDAWIGVRNYGGSFETMNFFHNYWHRKSIQFKTGPTNTTANIFFTNQWSKEPAVVDYFELHEASSTAEPIITPPPSTKEKFYIVNRLSKKKIRPVNDLSGAKIIQTPQNTVNSNAQWEKIDLSNGWFYLKNVQSGMYFRPQTKKNGSALVLVPTTSASTDAQWKQVNSNDGYFYLENRETGKFIKPRNKNNNVNVIQLPSTSRGDWTQWKFVPISNTNKKTNANKTTTKDYTKNVLMYPNPATNFVNIEIDNIKKDIKTSVSLYSLDGKLILNQIFRGDKTTIRTSSLNKGVYILKVDNTKKATIKKLIIN</sequence>
<dbReference type="SUPFAM" id="SSF50370">
    <property type="entry name" value="Ricin B-like lectins"/>
    <property type="match status" value="1"/>
</dbReference>
<protein>
    <recommendedName>
        <fullName evidence="5">GH16 domain-containing protein</fullName>
    </recommendedName>
</protein>
<dbReference type="AlphaFoldDB" id="A0A1E5T885"/>
<feature type="domain" description="GH16" evidence="5">
    <location>
        <begin position="15"/>
        <end position="291"/>
    </location>
</feature>
<evidence type="ECO:0000313" key="7">
    <source>
        <dbReference type="Proteomes" id="UP000095713"/>
    </source>
</evidence>
<evidence type="ECO:0000259" key="5">
    <source>
        <dbReference type="PROSITE" id="PS51762"/>
    </source>
</evidence>
<dbReference type="PANTHER" id="PTHR10963:SF55">
    <property type="entry name" value="GLYCOSIDE HYDROLASE FAMILY 16 PROTEIN"/>
    <property type="match status" value="1"/>
</dbReference>
<evidence type="ECO:0000313" key="6">
    <source>
        <dbReference type="EMBL" id="OEK07556.1"/>
    </source>
</evidence>
<keyword evidence="7" id="KW-1185">Reference proteome</keyword>
<dbReference type="PROSITE" id="PS51762">
    <property type="entry name" value="GH16_2"/>
    <property type="match status" value="1"/>
</dbReference>
<dbReference type="GO" id="GO:0004553">
    <property type="term" value="F:hydrolase activity, hydrolyzing O-glycosyl compounds"/>
    <property type="evidence" value="ECO:0007669"/>
    <property type="project" value="InterPro"/>
</dbReference>
<evidence type="ECO:0000256" key="3">
    <source>
        <dbReference type="ARBA" id="ARBA00022801"/>
    </source>
</evidence>
<comment type="caution">
    <text evidence="6">The sequence shown here is derived from an EMBL/GenBank/DDBJ whole genome shotgun (WGS) entry which is preliminary data.</text>
</comment>
<dbReference type="PANTHER" id="PTHR10963">
    <property type="entry name" value="GLYCOSYL HYDROLASE-RELATED"/>
    <property type="match status" value="1"/>
</dbReference>
<dbReference type="EMBL" id="MDJD01000047">
    <property type="protein sequence ID" value="OEK07556.1"/>
    <property type="molecule type" value="Genomic_DNA"/>
</dbReference>
<dbReference type="Pfam" id="PF02018">
    <property type="entry name" value="CBM_4_9"/>
    <property type="match status" value="1"/>
</dbReference>
<dbReference type="Gene3D" id="2.80.10.50">
    <property type="match status" value="1"/>
</dbReference>
<dbReference type="CDD" id="cd00161">
    <property type="entry name" value="beta-trefoil_Ricin-like"/>
    <property type="match status" value="1"/>
</dbReference>
<name>A0A1E5T885_9FLAO</name>
<dbReference type="NCBIfam" id="TIGR04183">
    <property type="entry name" value="Por_Secre_tail"/>
    <property type="match status" value="1"/>
</dbReference>
<keyword evidence="3" id="KW-0378">Hydrolase</keyword>
<dbReference type="Gene3D" id="2.60.120.260">
    <property type="entry name" value="Galactose-binding domain-like"/>
    <property type="match status" value="1"/>
</dbReference>
<dbReference type="InterPro" id="IPR050546">
    <property type="entry name" value="Glycosyl_Hydrlase_16"/>
</dbReference>
<evidence type="ECO:0000256" key="2">
    <source>
        <dbReference type="ARBA" id="ARBA00022729"/>
    </source>
</evidence>
<feature type="chain" id="PRO_5009186128" description="GH16 domain-containing protein" evidence="4">
    <location>
        <begin position="19"/>
        <end position="691"/>
    </location>
</feature>
<dbReference type="InterPro" id="IPR008979">
    <property type="entry name" value="Galactose-bd-like_sf"/>
</dbReference>
<evidence type="ECO:0000256" key="1">
    <source>
        <dbReference type="ARBA" id="ARBA00006865"/>
    </source>
</evidence>